<dbReference type="EMBL" id="CATNWA010018410">
    <property type="protein sequence ID" value="CAI9607178.1"/>
    <property type="molecule type" value="Genomic_DNA"/>
</dbReference>
<keyword evidence="3" id="KW-1185">Reference proteome</keyword>
<feature type="region of interest" description="Disordered" evidence="1">
    <location>
        <begin position="109"/>
        <end position="128"/>
    </location>
</feature>
<sequence length="128" mass="13502">SESLSPPPQVGLFPPPRVKKNLLKEAAKGAGERKAVSGPSLARTAPPMLFPLRREKAGGSQDPVPGGVQVEEGWSLLSFGSHRKPVLSSAGSVSSLEMGEVALENRFGALSREEDMSIGHATPMEDED</sequence>
<protein>
    <submittedName>
        <fullName evidence="2">Uncharacterized protein</fullName>
    </submittedName>
</protein>
<feature type="non-terminal residue" evidence="2">
    <location>
        <position position="1"/>
    </location>
</feature>
<feature type="region of interest" description="Disordered" evidence="1">
    <location>
        <begin position="27"/>
        <end position="48"/>
    </location>
</feature>
<accession>A0ABN9GEY2</accession>
<evidence type="ECO:0000313" key="3">
    <source>
        <dbReference type="Proteomes" id="UP001162483"/>
    </source>
</evidence>
<feature type="non-terminal residue" evidence="2">
    <location>
        <position position="128"/>
    </location>
</feature>
<evidence type="ECO:0000313" key="2">
    <source>
        <dbReference type="EMBL" id="CAI9607178.1"/>
    </source>
</evidence>
<comment type="caution">
    <text evidence="2">The sequence shown here is derived from an EMBL/GenBank/DDBJ whole genome shotgun (WGS) entry which is preliminary data.</text>
</comment>
<organism evidence="2 3">
    <name type="scientific">Staurois parvus</name>
    <dbReference type="NCBI Taxonomy" id="386267"/>
    <lineage>
        <taxon>Eukaryota</taxon>
        <taxon>Metazoa</taxon>
        <taxon>Chordata</taxon>
        <taxon>Craniata</taxon>
        <taxon>Vertebrata</taxon>
        <taxon>Euteleostomi</taxon>
        <taxon>Amphibia</taxon>
        <taxon>Batrachia</taxon>
        <taxon>Anura</taxon>
        <taxon>Neobatrachia</taxon>
        <taxon>Ranoidea</taxon>
        <taxon>Ranidae</taxon>
        <taxon>Staurois</taxon>
    </lineage>
</organism>
<reference evidence="2" key="1">
    <citation type="submission" date="2023-05" db="EMBL/GenBank/DDBJ databases">
        <authorList>
            <person name="Stuckert A."/>
        </authorList>
    </citation>
    <scope>NUCLEOTIDE SEQUENCE</scope>
</reference>
<proteinExistence type="predicted"/>
<evidence type="ECO:0000256" key="1">
    <source>
        <dbReference type="SAM" id="MobiDB-lite"/>
    </source>
</evidence>
<name>A0ABN9GEY2_9NEOB</name>
<dbReference type="Proteomes" id="UP001162483">
    <property type="component" value="Unassembled WGS sequence"/>
</dbReference>
<gene>
    <name evidence="2" type="ORF">SPARVUS_LOCUS13908276</name>
</gene>